<feature type="transmembrane region" description="Helical" evidence="1">
    <location>
        <begin position="12"/>
        <end position="35"/>
    </location>
</feature>
<keyword evidence="3" id="KW-1185">Reference proteome</keyword>
<organism evidence="2 3">
    <name type="scientific">Aestuariivirga litoralis</name>
    <dbReference type="NCBI Taxonomy" id="2650924"/>
    <lineage>
        <taxon>Bacteria</taxon>
        <taxon>Pseudomonadati</taxon>
        <taxon>Pseudomonadota</taxon>
        <taxon>Alphaproteobacteria</taxon>
        <taxon>Hyphomicrobiales</taxon>
        <taxon>Aestuariivirgaceae</taxon>
        <taxon>Aestuariivirga</taxon>
    </lineage>
</organism>
<gene>
    <name evidence="2" type="ORF">DK847_07230</name>
</gene>
<evidence type="ECO:0008006" key="4">
    <source>
        <dbReference type="Google" id="ProtNLM"/>
    </source>
</evidence>
<dbReference type="AlphaFoldDB" id="A0A2W2BMN4"/>
<reference evidence="3" key="1">
    <citation type="submission" date="2018-06" db="EMBL/GenBank/DDBJ databases">
        <title>Aestuariibacter litoralis strain KCTC 52945T.</title>
        <authorList>
            <person name="Li X."/>
            <person name="Salam N."/>
            <person name="Li J.-L."/>
            <person name="Chen Y.-M."/>
            <person name="Yang Z.-W."/>
            <person name="Zhang L.-Y."/>
            <person name="Han M.-X."/>
            <person name="Xiao M."/>
            <person name="Li W.-J."/>
        </authorList>
    </citation>
    <scope>NUCLEOTIDE SEQUENCE [LARGE SCALE GENOMIC DNA]</scope>
    <source>
        <strain evidence="3">KCTC 52945</strain>
    </source>
</reference>
<feature type="transmembrane region" description="Helical" evidence="1">
    <location>
        <begin position="56"/>
        <end position="82"/>
    </location>
</feature>
<name>A0A2W2BMN4_9HYPH</name>
<sequence length="148" mass="16387">MDGTHNIINGPAVVIGCAALLLCLSVQGSTVTMVMTVFKGKVRAMVSEKRNLAAHVFFFAAILVMLMSHLLQIYIWSLFLYFPGIMQDIHKAVLLAGSTYTTVGFDSDTLPLRWQLLEVTMAVTGLFAFAWSTSIMYALSQQLYRAED</sequence>
<keyword evidence="1" id="KW-1133">Transmembrane helix</keyword>
<evidence type="ECO:0000313" key="3">
    <source>
        <dbReference type="Proteomes" id="UP000248795"/>
    </source>
</evidence>
<accession>A0A2W2BMN4</accession>
<evidence type="ECO:0000256" key="1">
    <source>
        <dbReference type="SAM" id="Phobius"/>
    </source>
</evidence>
<feature type="transmembrane region" description="Helical" evidence="1">
    <location>
        <begin position="119"/>
        <end position="139"/>
    </location>
</feature>
<evidence type="ECO:0000313" key="2">
    <source>
        <dbReference type="EMBL" id="PZF77117.1"/>
    </source>
</evidence>
<dbReference type="Proteomes" id="UP000248795">
    <property type="component" value="Unassembled WGS sequence"/>
</dbReference>
<comment type="caution">
    <text evidence="2">The sequence shown here is derived from an EMBL/GenBank/DDBJ whole genome shotgun (WGS) entry which is preliminary data.</text>
</comment>
<dbReference type="RefSeq" id="WP_111197336.1">
    <property type="nucleotide sequence ID" value="NZ_QKVK01000003.1"/>
</dbReference>
<dbReference type="EMBL" id="QKVK01000003">
    <property type="protein sequence ID" value="PZF77117.1"/>
    <property type="molecule type" value="Genomic_DNA"/>
</dbReference>
<keyword evidence="1" id="KW-0472">Membrane</keyword>
<proteinExistence type="predicted"/>
<protein>
    <recommendedName>
        <fullName evidence="4">Potassium channel domain-containing protein</fullName>
    </recommendedName>
</protein>
<keyword evidence="1" id="KW-0812">Transmembrane</keyword>